<organism evidence="5 6">
    <name type="scientific">Algoriphagus chordae</name>
    <dbReference type="NCBI Taxonomy" id="237019"/>
    <lineage>
        <taxon>Bacteria</taxon>
        <taxon>Pseudomonadati</taxon>
        <taxon>Bacteroidota</taxon>
        <taxon>Cytophagia</taxon>
        <taxon>Cytophagales</taxon>
        <taxon>Cyclobacteriaceae</taxon>
        <taxon>Algoriphagus</taxon>
    </lineage>
</organism>
<dbReference type="Gene3D" id="3.40.50.1000">
    <property type="entry name" value="HAD superfamily/HAD-like"/>
    <property type="match status" value="1"/>
</dbReference>
<comment type="pathway">
    <text evidence="2">Organic acid metabolism; glycolate biosynthesis; glycolate from 2-phosphoglycolate: step 1/1.</text>
</comment>
<dbReference type="PANTHER" id="PTHR43434:SF1">
    <property type="entry name" value="PHOSPHOGLYCOLATE PHOSPHATASE"/>
    <property type="match status" value="1"/>
</dbReference>
<reference evidence="5 6" key="1">
    <citation type="submission" date="2018-06" db="EMBL/GenBank/DDBJ databases">
        <title>Genomic Encyclopedia of Archaeal and Bacterial Type Strains, Phase II (KMG-II): from individual species to whole genera.</title>
        <authorList>
            <person name="Goeker M."/>
        </authorList>
    </citation>
    <scope>NUCLEOTIDE SEQUENCE [LARGE SCALE GENOMIC DNA]</scope>
    <source>
        <strain evidence="5 6">DSM 19830</strain>
    </source>
</reference>
<dbReference type="Gene3D" id="1.10.150.240">
    <property type="entry name" value="Putative phosphatase, domain 2"/>
    <property type="match status" value="1"/>
</dbReference>
<dbReference type="GO" id="GO:0008967">
    <property type="term" value="F:phosphoglycolate phosphatase activity"/>
    <property type="evidence" value="ECO:0007669"/>
    <property type="project" value="UniProtKB-EC"/>
</dbReference>
<dbReference type="EC" id="3.1.3.18" evidence="4"/>
<evidence type="ECO:0000256" key="3">
    <source>
        <dbReference type="ARBA" id="ARBA00006171"/>
    </source>
</evidence>
<dbReference type="Proteomes" id="UP000248882">
    <property type="component" value="Unassembled WGS sequence"/>
</dbReference>
<proteinExistence type="inferred from homology"/>
<dbReference type="InterPro" id="IPR036412">
    <property type="entry name" value="HAD-like_sf"/>
</dbReference>
<name>A0A2W7QVE7_9BACT</name>
<keyword evidence="5" id="KW-0378">Hydrolase</keyword>
<dbReference type="InterPro" id="IPR023198">
    <property type="entry name" value="PGP-like_dom2"/>
</dbReference>
<dbReference type="RefSeq" id="WP_111322449.1">
    <property type="nucleotide sequence ID" value="NZ_QKZT01000023.1"/>
</dbReference>
<evidence type="ECO:0000256" key="4">
    <source>
        <dbReference type="ARBA" id="ARBA00013078"/>
    </source>
</evidence>
<dbReference type="SFLD" id="SFLDS00003">
    <property type="entry name" value="Haloacid_Dehalogenase"/>
    <property type="match status" value="1"/>
</dbReference>
<dbReference type="CDD" id="cd01427">
    <property type="entry name" value="HAD_like"/>
    <property type="match status" value="1"/>
</dbReference>
<dbReference type="SFLD" id="SFLDG01129">
    <property type="entry name" value="C1.5:_HAD__Beta-PGM__Phosphata"/>
    <property type="match status" value="1"/>
</dbReference>
<dbReference type="GO" id="GO:0006281">
    <property type="term" value="P:DNA repair"/>
    <property type="evidence" value="ECO:0007669"/>
    <property type="project" value="TreeGrafter"/>
</dbReference>
<dbReference type="AlphaFoldDB" id="A0A2W7QVE7"/>
<dbReference type="OrthoDB" id="9807630at2"/>
<comment type="similarity">
    <text evidence="3">Belongs to the HAD-like hydrolase superfamily. CbbY/CbbZ/Gph/YieH family.</text>
</comment>
<dbReference type="PANTHER" id="PTHR43434">
    <property type="entry name" value="PHOSPHOGLYCOLATE PHOSPHATASE"/>
    <property type="match status" value="1"/>
</dbReference>
<evidence type="ECO:0000313" key="5">
    <source>
        <dbReference type="EMBL" id="PZX47637.1"/>
    </source>
</evidence>
<evidence type="ECO:0000256" key="1">
    <source>
        <dbReference type="ARBA" id="ARBA00000830"/>
    </source>
</evidence>
<evidence type="ECO:0000313" key="6">
    <source>
        <dbReference type="Proteomes" id="UP000248882"/>
    </source>
</evidence>
<dbReference type="InterPro" id="IPR041492">
    <property type="entry name" value="HAD_2"/>
</dbReference>
<gene>
    <name evidence="5" type="ORF">LV85_03827</name>
</gene>
<evidence type="ECO:0000256" key="2">
    <source>
        <dbReference type="ARBA" id="ARBA00004818"/>
    </source>
</evidence>
<protein>
    <recommendedName>
        <fullName evidence="4">phosphoglycolate phosphatase</fullName>
        <ecNumber evidence="4">3.1.3.18</ecNumber>
    </recommendedName>
</protein>
<dbReference type="InterPro" id="IPR023214">
    <property type="entry name" value="HAD_sf"/>
</dbReference>
<comment type="catalytic activity">
    <reaction evidence="1">
        <text>2-phosphoglycolate + H2O = glycolate + phosphate</text>
        <dbReference type="Rhea" id="RHEA:14369"/>
        <dbReference type="ChEBI" id="CHEBI:15377"/>
        <dbReference type="ChEBI" id="CHEBI:29805"/>
        <dbReference type="ChEBI" id="CHEBI:43474"/>
        <dbReference type="ChEBI" id="CHEBI:58033"/>
        <dbReference type="EC" id="3.1.3.18"/>
    </reaction>
</comment>
<dbReference type="SUPFAM" id="SSF56784">
    <property type="entry name" value="HAD-like"/>
    <property type="match status" value="1"/>
</dbReference>
<dbReference type="EMBL" id="QKZT01000023">
    <property type="protein sequence ID" value="PZX47637.1"/>
    <property type="molecule type" value="Genomic_DNA"/>
</dbReference>
<dbReference type="Pfam" id="PF13419">
    <property type="entry name" value="HAD_2"/>
    <property type="match status" value="1"/>
</dbReference>
<keyword evidence="6" id="KW-1185">Reference proteome</keyword>
<dbReference type="GO" id="GO:0005829">
    <property type="term" value="C:cytosol"/>
    <property type="evidence" value="ECO:0007669"/>
    <property type="project" value="TreeGrafter"/>
</dbReference>
<sequence length="213" mass="24501">MKNLENYKVLLWDFDGVIMDSMPVRELGFRKVLESYPADQVEALIQFHLNNGGWSRYVKFRYFFEDIRKETVSDKEISDLSQSFSEVMRELLISPALLIEDSVVYVRSQVNKLPMHVVSGSDGEELRYICKELDLASNFVSIHGSPTPKGLLIKELIEKFSYDKADLLMIGDSHNDLDAALDNGIDFAAYNNELLRSPEYLYIDSFRKLVVIN</sequence>
<accession>A0A2W7QVE7</accession>
<dbReference type="InterPro" id="IPR050155">
    <property type="entry name" value="HAD-like_hydrolase_sf"/>
</dbReference>
<comment type="caution">
    <text evidence="5">The sequence shown here is derived from an EMBL/GenBank/DDBJ whole genome shotgun (WGS) entry which is preliminary data.</text>
</comment>